<dbReference type="PANTHER" id="PTHR34284">
    <property type="entry name" value="FG-GAP REPEAT-CONTAINING PROTEIN"/>
    <property type="match status" value="1"/>
</dbReference>
<dbReference type="PANTHER" id="PTHR34284:SF1">
    <property type="entry name" value="FG-GAP REPEAT-CONTAINING PROTEIN"/>
    <property type="match status" value="1"/>
</dbReference>
<dbReference type="EMBL" id="LGRX02022409">
    <property type="protein sequence ID" value="KAK3255658.1"/>
    <property type="molecule type" value="Genomic_DNA"/>
</dbReference>
<feature type="non-terminal residue" evidence="3">
    <location>
        <position position="1"/>
    </location>
</feature>
<feature type="transmembrane region" description="Helical" evidence="2">
    <location>
        <begin position="390"/>
        <end position="408"/>
    </location>
</feature>
<dbReference type="AlphaFoldDB" id="A0AAE0F9P4"/>
<comment type="caution">
    <text evidence="3">The sequence shown here is derived from an EMBL/GenBank/DDBJ whole genome shotgun (WGS) entry which is preliminary data.</text>
</comment>
<evidence type="ECO:0000256" key="1">
    <source>
        <dbReference type="SAM" id="MobiDB-lite"/>
    </source>
</evidence>
<dbReference type="SUPFAM" id="SSF69318">
    <property type="entry name" value="Integrin alpha N-terminal domain"/>
    <property type="match status" value="1"/>
</dbReference>
<keyword evidence="2" id="KW-0472">Membrane</keyword>
<reference evidence="3 4" key="1">
    <citation type="journal article" date="2015" name="Genome Biol. Evol.">
        <title>Comparative Genomics of a Bacterivorous Green Alga Reveals Evolutionary Causalities and Consequences of Phago-Mixotrophic Mode of Nutrition.</title>
        <authorList>
            <person name="Burns J.A."/>
            <person name="Paasch A."/>
            <person name="Narechania A."/>
            <person name="Kim E."/>
        </authorList>
    </citation>
    <scope>NUCLEOTIDE SEQUENCE [LARGE SCALE GENOMIC DNA]</scope>
    <source>
        <strain evidence="3 4">PLY_AMNH</strain>
    </source>
</reference>
<sequence>SPSHRAPAVPVPLLPLESFLSGVATGRAGEVECREYRRSVMAAMPHYWARREDTQMRLAHFGKSRKPKSQRPAVKSASQPAASVAKPRSQPALATSNKMVAAVEHAVVAASKGRHEKPSKRTRHAPTSSFQDNVIVAHLKEGIEAVQLYTGRTVCKLLLPPDSVHADVNGDSVLDHIQAHGWHPQNPEDGSGVRIPRCWATVTSGIGREQLFNGSICRTNMGHEGSVSRSGRGESHSPLEVAPPALMPAADTYLPGSKAVKRRGATSDLVFLNSRGEVTMYAIDGTKRWQLQVHTTWHRSGYDGEEDVAPALVTFAPRVGGRVEAILASGAQIAAVISPTGHKLQKIALPNVPTSPPRLVDLNGDGLNDLLIPVQGGFYVFLQRAQSGQLPFTAMLGILIVAMAMVYFTQQQPGGDARGSKPQRSTD</sequence>
<keyword evidence="4" id="KW-1185">Reference proteome</keyword>
<evidence type="ECO:0000313" key="3">
    <source>
        <dbReference type="EMBL" id="KAK3255658.1"/>
    </source>
</evidence>
<proteinExistence type="predicted"/>
<organism evidence="3 4">
    <name type="scientific">Cymbomonas tetramitiformis</name>
    <dbReference type="NCBI Taxonomy" id="36881"/>
    <lineage>
        <taxon>Eukaryota</taxon>
        <taxon>Viridiplantae</taxon>
        <taxon>Chlorophyta</taxon>
        <taxon>Pyramimonadophyceae</taxon>
        <taxon>Pyramimonadales</taxon>
        <taxon>Pyramimonadaceae</taxon>
        <taxon>Cymbomonas</taxon>
    </lineage>
</organism>
<dbReference type="Proteomes" id="UP001190700">
    <property type="component" value="Unassembled WGS sequence"/>
</dbReference>
<gene>
    <name evidence="3" type="ORF">CYMTET_35171</name>
</gene>
<feature type="region of interest" description="Disordered" evidence="1">
    <location>
        <begin position="62"/>
        <end position="94"/>
    </location>
</feature>
<dbReference type="InterPro" id="IPR028994">
    <property type="entry name" value="Integrin_alpha_N"/>
</dbReference>
<evidence type="ECO:0000313" key="4">
    <source>
        <dbReference type="Proteomes" id="UP001190700"/>
    </source>
</evidence>
<name>A0AAE0F9P4_9CHLO</name>
<evidence type="ECO:0000256" key="2">
    <source>
        <dbReference type="SAM" id="Phobius"/>
    </source>
</evidence>
<evidence type="ECO:0008006" key="5">
    <source>
        <dbReference type="Google" id="ProtNLM"/>
    </source>
</evidence>
<protein>
    <recommendedName>
        <fullName evidence="5">FG-GAP repeat-containing protein</fullName>
    </recommendedName>
</protein>
<keyword evidence="2" id="KW-0812">Transmembrane</keyword>
<keyword evidence="2" id="KW-1133">Transmembrane helix</keyword>
<accession>A0AAE0F9P4</accession>